<dbReference type="Pfam" id="PF13682">
    <property type="entry name" value="CZB"/>
    <property type="match status" value="1"/>
</dbReference>
<dbReference type="AlphaFoldDB" id="A0A7S8J0V3"/>
<dbReference type="KEGG" id="nkf:Nkreftii_003188"/>
<dbReference type="InterPro" id="IPR025991">
    <property type="entry name" value="Chemoreceptor_zinc-bind_dom"/>
</dbReference>
<gene>
    <name evidence="2" type="ORF">Nkreftii_003188</name>
</gene>
<evidence type="ECO:0000313" key="3">
    <source>
        <dbReference type="Proteomes" id="UP000593737"/>
    </source>
</evidence>
<proteinExistence type="predicted"/>
<dbReference type="EMBL" id="CP047423">
    <property type="protein sequence ID" value="QPD05414.1"/>
    <property type="molecule type" value="Genomic_DNA"/>
</dbReference>
<dbReference type="Gene3D" id="1.20.120.30">
    <property type="entry name" value="Aspartate receptor, ligand-binding domain"/>
    <property type="match status" value="1"/>
</dbReference>
<organism evidence="2 3">
    <name type="scientific">Candidatus Nitrospira kreftii</name>
    <dbReference type="NCBI Taxonomy" id="2652173"/>
    <lineage>
        <taxon>Bacteria</taxon>
        <taxon>Pseudomonadati</taxon>
        <taxon>Nitrospirota</taxon>
        <taxon>Nitrospiria</taxon>
        <taxon>Nitrospirales</taxon>
        <taxon>Nitrospiraceae</taxon>
        <taxon>Nitrospira</taxon>
    </lineage>
</organism>
<sequence>MSNILEQIDKAVGAHGLWKAKLRQSIAGTLSLSPAEVVVDNRCEFGKWLYSMAGSSMASDPHYKEVLDLHKAFHKAAAEVVSKVQAGDKAGAEASVGLQGEYTAASSRLTAKMMEWKRKASKAA</sequence>
<evidence type="ECO:0000313" key="2">
    <source>
        <dbReference type="EMBL" id="QPD05414.1"/>
    </source>
</evidence>
<feature type="domain" description="Chemoreceptor zinc-binding" evidence="1">
    <location>
        <begin position="15"/>
        <end position="81"/>
    </location>
</feature>
<protein>
    <recommendedName>
        <fullName evidence="1">Chemoreceptor zinc-binding domain-containing protein</fullName>
    </recommendedName>
</protein>
<dbReference type="Proteomes" id="UP000593737">
    <property type="component" value="Chromosome"/>
</dbReference>
<evidence type="ECO:0000259" key="1">
    <source>
        <dbReference type="Pfam" id="PF13682"/>
    </source>
</evidence>
<name>A0A7S8J0V3_9BACT</name>
<accession>A0A7S8J0V3</accession>
<reference evidence="2 3" key="1">
    <citation type="journal article" date="2020" name="ISME J.">
        <title>Enrichment and physiological characterization of a novel comammox Nitrospira indicates ammonium inhibition of complete nitrification.</title>
        <authorList>
            <person name="Sakoula D."/>
            <person name="Koch H."/>
            <person name="Frank J."/>
            <person name="Jetten M.S.M."/>
            <person name="van Kessel M.A.H.J."/>
            <person name="Lucker S."/>
        </authorList>
    </citation>
    <scope>NUCLEOTIDE SEQUENCE [LARGE SCALE GENOMIC DNA]</scope>
    <source>
        <strain evidence="2">Comreactor17</strain>
    </source>
</reference>